<accession>A0A183AS96</accession>
<protein>
    <submittedName>
        <fullName evidence="3">PIAS1</fullName>
    </submittedName>
</protein>
<keyword evidence="2" id="KW-1185">Reference proteome</keyword>
<dbReference type="AlphaFoldDB" id="A0A183AS96"/>
<evidence type="ECO:0000313" key="2">
    <source>
        <dbReference type="Proteomes" id="UP000272942"/>
    </source>
</evidence>
<dbReference type="EMBL" id="UZAN01048038">
    <property type="protein sequence ID" value="VDP86032.1"/>
    <property type="molecule type" value="Genomic_DNA"/>
</dbReference>
<dbReference type="WBParaSite" id="ECPE_0000986201-mRNA-1">
    <property type="protein sequence ID" value="ECPE_0000986201-mRNA-1"/>
    <property type="gene ID" value="ECPE_0000986201"/>
</dbReference>
<evidence type="ECO:0000313" key="1">
    <source>
        <dbReference type="EMBL" id="VDP86032.1"/>
    </source>
</evidence>
<dbReference type="Proteomes" id="UP000272942">
    <property type="component" value="Unassembled WGS sequence"/>
</dbReference>
<name>A0A183AS96_9TREM</name>
<evidence type="ECO:0000313" key="3">
    <source>
        <dbReference type="WBParaSite" id="ECPE_0000986201-mRNA-1"/>
    </source>
</evidence>
<sequence length="172" mass="18973">MLPSAMAENGQWKHAALHYLLEMTKQPNPFTGSLFPSNSMINMNNNNSPPTPTTRVHGSVIHKQQQPQQLYQPAGYLMDSRKSLTTTTPTVYVPSGECGSKTAHNLYGMKSSLPVQTNSSDLSDSPVCPEMIFQEAFQQYVSSTSVSCGKYTAIAPCVRQMCFLMESVDRIT</sequence>
<organism evidence="3">
    <name type="scientific">Echinostoma caproni</name>
    <dbReference type="NCBI Taxonomy" id="27848"/>
    <lineage>
        <taxon>Eukaryota</taxon>
        <taxon>Metazoa</taxon>
        <taxon>Spiralia</taxon>
        <taxon>Lophotrochozoa</taxon>
        <taxon>Platyhelminthes</taxon>
        <taxon>Trematoda</taxon>
        <taxon>Digenea</taxon>
        <taxon>Plagiorchiida</taxon>
        <taxon>Echinostomata</taxon>
        <taxon>Echinostomatoidea</taxon>
        <taxon>Echinostomatidae</taxon>
        <taxon>Echinostoma</taxon>
    </lineage>
</organism>
<reference evidence="1 2" key="2">
    <citation type="submission" date="2018-11" db="EMBL/GenBank/DDBJ databases">
        <authorList>
            <consortium name="Pathogen Informatics"/>
        </authorList>
    </citation>
    <scope>NUCLEOTIDE SEQUENCE [LARGE SCALE GENOMIC DNA]</scope>
    <source>
        <strain evidence="1 2">Egypt</strain>
    </source>
</reference>
<reference evidence="3" key="1">
    <citation type="submission" date="2016-06" db="UniProtKB">
        <authorList>
            <consortium name="WormBaseParasite"/>
        </authorList>
    </citation>
    <scope>IDENTIFICATION</scope>
</reference>
<gene>
    <name evidence="1" type="ORF">ECPE_LOCUS9831</name>
</gene>
<proteinExistence type="predicted"/>